<dbReference type="EMBL" id="BFEA01000374">
    <property type="protein sequence ID" value="GBG81424.1"/>
    <property type="molecule type" value="Genomic_DNA"/>
</dbReference>
<dbReference type="SMART" id="SM00429">
    <property type="entry name" value="IPT"/>
    <property type="match status" value="2"/>
</dbReference>
<accession>A0A388LGJ1</accession>
<reference evidence="5 6" key="1">
    <citation type="journal article" date="2018" name="Cell">
        <title>The Chara Genome: Secondary Complexity and Implications for Plant Terrestrialization.</title>
        <authorList>
            <person name="Nishiyama T."/>
            <person name="Sakayama H."/>
            <person name="Vries J.D."/>
            <person name="Buschmann H."/>
            <person name="Saint-Marcoux D."/>
            <person name="Ullrich K.K."/>
            <person name="Haas F.B."/>
            <person name="Vanderstraeten L."/>
            <person name="Becker D."/>
            <person name="Lang D."/>
            <person name="Vosolsobe S."/>
            <person name="Rombauts S."/>
            <person name="Wilhelmsson P.K.I."/>
            <person name="Janitza P."/>
            <person name="Kern R."/>
            <person name="Heyl A."/>
            <person name="Rumpler F."/>
            <person name="Villalobos L.I.A.C."/>
            <person name="Clay J.M."/>
            <person name="Skokan R."/>
            <person name="Toyoda A."/>
            <person name="Suzuki Y."/>
            <person name="Kagoshima H."/>
            <person name="Schijlen E."/>
            <person name="Tajeshwar N."/>
            <person name="Catarino B."/>
            <person name="Hetherington A.J."/>
            <person name="Saltykova A."/>
            <person name="Bonnot C."/>
            <person name="Breuninger H."/>
            <person name="Symeonidi A."/>
            <person name="Radhakrishnan G.V."/>
            <person name="Van Nieuwerburgh F."/>
            <person name="Deforce D."/>
            <person name="Chang C."/>
            <person name="Karol K.G."/>
            <person name="Hedrich R."/>
            <person name="Ulvskov P."/>
            <person name="Glockner G."/>
            <person name="Delwiche C.F."/>
            <person name="Petrasek J."/>
            <person name="Van de Peer Y."/>
            <person name="Friml J."/>
            <person name="Beilby M."/>
            <person name="Dolan L."/>
            <person name="Kohara Y."/>
            <person name="Sugano S."/>
            <person name="Fujiyama A."/>
            <person name="Delaux P.-M."/>
            <person name="Quint M."/>
            <person name="TheiBen G."/>
            <person name="Hagemann M."/>
            <person name="Harholt J."/>
            <person name="Dunand C."/>
            <person name="Zachgo S."/>
            <person name="Langdale J."/>
            <person name="Maumus F."/>
            <person name="Straeten D.V.D."/>
            <person name="Gould S.B."/>
            <person name="Rensing S.A."/>
        </authorList>
    </citation>
    <scope>NUCLEOTIDE SEQUENCE [LARGE SCALE GENOMIC DNA]</scope>
    <source>
        <strain evidence="5 6">S276</strain>
    </source>
</reference>
<dbReference type="InterPro" id="IPR014756">
    <property type="entry name" value="Ig_E-set"/>
</dbReference>
<dbReference type="SUPFAM" id="SSF81296">
    <property type="entry name" value="E set domains"/>
    <property type="match status" value="3"/>
</dbReference>
<feature type="compositionally biased region" description="Low complexity" evidence="3">
    <location>
        <begin position="122"/>
        <end position="141"/>
    </location>
</feature>
<proteinExistence type="predicted"/>
<dbReference type="InterPro" id="IPR002909">
    <property type="entry name" value="IPT_dom"/>
</dbReference>
<dbReference type="InterPro" id="IPR052387">
    <property type="entry name" value="Fibrocystin"/>
</dbReference>
<feature type="region of interest" description="Disordered" evidence="3">
    <location>
        <begin position="117"/>
        <end position="174"/>
    </location>
</feature>
<protein>
    <recommendedName>
        <fullName evidence="4">IPT/TIG domain-containing protein</fullName>
    </recommendedName>
</protein>
<dbReference type="InterPro" id="IPR013783">
    <property type="entry name" value="Ig-like_fold"/>
</dbReference>
<name>A0A388LGJ1_CHABU</name>
<dbReference type="PANTHER" id="PTHR46769:SF2">
    <property type="entry name" value="FIBROCYSTIN-L ISOFORM 2 PRECURSOR-RELATED"/>
    <property type="match status" value="1"/>
</dbReference>
<feature type="domain" description="IPT/TIG" evidence="4">
    <location>
        <begin position="448"/>
        <end position="539"/>
    </location>
</feature>
<evidence type="ECO:0000256" key="2">
    <source>
        <dbReference type="SAM" id="Coils"/>
    </source>
</evidence>
<dbReference type="PANTHER" id="PTHR46769">
    <property type="entry name" value="POLYCYSTIC KIDNEY AND HEPATIC DISEASE 1 (AUTOSOMAL RECESSIVE)-LIKE 1"/>
    <property type="match status" value="1"/>
</dbReference>
<dbReference type="Gene3D" id="2.60.40.10">
    <property type="entry name" value="Immunoglobulins"/>
    <property type="match status" value="3"/>
</dbReference>
<sequence>MELQQVERIRLRLEEELKKATDRENEIRNRSIRLESKEANKAALERLDDSALKDTARILKASILSMHAHMDNKLDVIQDTLDQILNAMHSPGVRPAALPLLPFSTMTCPYLPQSGTTPSGISAAVAQTAASSSSGPAAGATPQPPPIPPAGQQQPWYPKTPLKPPPTFSGDKKDEALDTWLRTMPVWVRAKRTLVEEEVITVASYLEGSAANWLNGLVASKGFGRNMEFIPLPGEARVPAIHAAFADRSDKECQFSYNSSLGVTISTVNPGEGRVGDMFVISGSGFSAVPSENEVLIGSAAAEVLGANFTNIIAKLSPDAKGGPSSVIVTVNGRGVAVNSGSPSNTRVYAQVLSVTDVQPRSVSAQGNTMVTVSGVGFDSSPPEKISVKINNVTCGVLPSTVVRTSMVCISGPTIPTTSAVLEISMQFVSGEPEVASFSSMSVVSSAVPWISNFGPPSLRAAWPDKLTISGGGFGSIDSTIVQIEEYPCGIETITSNQIVCQPAIIKPGSYNVMVTLKTPDGTITTRSNSRVECFFEFLLSEDRKDLAEMLKVGLEGEAIDRDIIEVNNDTNFEEVTEDVVHGGLECGGGVGESEGHHKELVLPKARTECGLVSVLLANADLVEVTAEVNFGKISGSTEAIKKLGDLRYVIMRKRAARSMVASGAGVCSPARLRAMLSTGSVRMPDISMLDNWAMVGEGAVVAEAKELAADEVEAAAAAAASAAAL</sequence>
<dbReference type="Pfam" id="PF01833">
    <property type="entry name" value="TIG"/>
    <property type="match status" value="3"/>
</dbReference>
<evidence type="ECO:0000313" key="5">
    <source>
        <dbReference type="EMBL" id="GBG81424.1"/>
    </source>
</evidence>
<dbReference type="CDD" id="cd00102">
    <property type="entry name" value="IPT"/>
    <property type="match status" value="1"/>
</dbReference>
<organism evidence="5 6">
    <name type="scientific">Chara braunii</name>
    <name type="common">Braun's stonewort</name>
    <dbReference type="NCBI Taxonomy" id="69332"/>
    <lineage>
        <taxon>Eukaryota</taxon>
        <taxon>Viridiplantae</taxon>
        <taxon>Streptophyta</taxon>
        <taxon>Charophyceae</taxon>
        <taxon>Charales</taxon>
        <taxon>Characeae</taxon>
        <taxon>Chara</taxon>
    </lineage>
</organism>
<feature type="coiled-coil region" evidence="2">
    <location>
        <begin position="3"/>
        <end position="37"/>
    </location>
</feature>
<evidence type="ECO:0000256" key="1">
    <source>
        <dbReference type="ARBA" id="ARBA00022729"/>
    </source>
</evidence>
<feature type="domain" description="IPT/TIG" evidence="4">
    <location>
        <begin position="352"/>
        <end position="441"/>
    </location>
</feature>
<dbReference type="AlphaFoldDB" id="A0A388LGJ1"/>
<evidence type="ECO:0000313" key="6">
    <source>
        <dbReference type="Proteomes" id="UP000265515"/>
    </source>
</evidence>
<evidence type="ECO:0000259" key="4">
    <source>
        <dbReference type="SMART" id="SM00429"/>
    </source>
</evidence>
<keyword evidence="1" id="KW-0732">Signal</keyword>
<keyword evidence="2" id="KW-0175">Coiled coil</keyword>
<comment type="caution">
    <text evidence="5">The sequence shown here is derived from an EMBL/GenBank/DDBJ whole genome shotgun (WGS) entry which is preliminary data.</text>
</comment>
<keyword evidence="6" id="KW-1185">Reference proteome</keyword>
<gene>
    <name evidence="5" type="ORF">CBR_g32101</name>
</gene>
<evidence type="ECO:0000256" key="3">
    <source>
        <dbReference type="SAM" id="MobiDB-lite"/>
    </source>
</evidence>
<dbReference type="Proteomes" id="UP000265515">
    <property type="component" value="Unassembled WGS sequence"/>
</dbReference>
<dbReference type="CDD" id="cd00603">
    <property type="entry name" value="IPT_PCSR"/>
    <property type="match status" value="1"/>
</dbReference>
<dbReference type="Gramene" id="GBG81424">
    <property type="protein sequence ID" value="GBG81424"/>
    <property type="gene ID" value="CBR_g32101"/>
</dbReference>